<reference evidence="2 3" key="1">
    <citation type="submission" date="2018-08" db="EMBL/GenBank/DDBJ databases">
        <title>A genome reference for cultivated species of the human gut microbiota.</title>
        <authorList>
            <person name="Zou Y."/>
            <person name="Xue W."/>
            <person name="Luo G."/>
        </authorList>
    </citation>
    <scope>NUCLEOTIDE SEQUENCE [LARGE SCALE GENOMIC DNA]</scope>
    <source>
        <strain evidence="2 3">AF24-12</strain>
    </source>
</reference>
<proteinExistence type="predicted"/>
<accession>A0A3E5DYT5</accession>
<comment type="caution">
    <text evidence="2">The sequence shown here is derived from an EMBL/GenBank/DDBJ whole genome shotgun (WGS) entry which is preliminary data.</text>
</comment>
<evidence type="ECO:0000313" key="2">
    <source>
        <dbReference type="EMBL" id="RGS14430.1"/>
    </source>
</evidence>
<dbReference type="Proteomes" id="UP000283872">
    <property type="component" value="Unassembled WGS sequence"/>
</dbReference>
<protein>
    <submittedName>
        <fullName evidence="2">AAA family ATPase</fullName>
    </submittedName>
</protein>
<dbReference type="PANTHER" id="PTHR34825">
    <property type="entry name" value="CONSERVED PROTEIN, WITH A WEAK D-GALACTARATE DEHYDRATASE/ALTRONATE HYDROLASE DOMAIN"/>
    <property type="match status" value="1"/>
</dbReference>
<sequence length="591" mass="69524">MMKLQVKQVPYGVSDFATVMSQNLYYVDKTMFLPELEKQPRNLFFVRPRRFGKSLFLSMLYSYYDCNQKESFEKLFGSLWIGQHPTSLQGIYQVLFLDFSQITGKIEILEERFNAYLCIKLDSFAEQYAAYYGEKKVQEIKTKTQYADKMQIIFDAAKANHFQLYLIIDEYDNFTNVVLNEHGEKVYHAITHADGFYRDVFKKFKGNFERIFMMGVSPVTLDDVTSGYNVGWNISIKPEFDEMLGFSTKDVVEMFTYYKEMGSIPADSDVEVIVNDMKPWYDNYCFAEEALNKSVRMFNCDMVLYYLRNYMDYGRSPRQMIDPNTKTDYGKMKKLLQFDKLDGERKGIIRKIAEEGQIVAQLEEQFSAYQIPKAEIFPSLLFYYGMLTIKGTRGSKLILGIPNNNVRKQYYGYLEEEYQAKSYVDTNRLTDYYYDMAYEGVWEEGLRFMADAYAKVSSVRDGIESERNLQGFFMAYLNLNDYYITAPELELNHGYCDIFLLPDHTHYASQHSYILELKVLSRKEFDEELKDVLKEDGSPMKKSEKQWLDAVEQIRRYAAAPRVEALRQGTTLHKIIMQFKSWELARIEEIE</sequence>
<dbReference type="PANTHER" id="PTHR34825:SF2">
    <property type="entry name" value="AAA-ATPASE-LIKE DOMAIN-CONTAINING PROTEIN"/>
    <property type="match status" value="1"/>
</dbReference>
<feature type="domain" description="AAA-ATPase-like" evidence="1">
    <location>
        <begin position="10"/>
        <end position="225"/>
    </location>
</feature>
<gene>
    <name evidence="2" type="ORF">DWY11_10565</name>
</gene>
<dbReference type="Pfam" id="PF09820">
    <property type="entry name" value="AAA-ATPase_like"/>
    <property type="match status" value="1"/>
</dbReference>
<dbReference type="InterPro" id="IPR012547">
    <property type="entry name" value="PDDEXK_9"/>
</dbReference>
<dbReference type="EMBL" id="QRVA01000026">
    <property type="protein sequence ID" value="RGS14430.1"/>
    <property type="molecule type" value="Genomic_DNA"/>
</dbReference>
<dbReference type="InterPro" id="IPR018631">
    <property type="entry name" value="AAA-ATPase-like_dom"/>
</dbReference>
<evidence type="ECO:0000313" key="3">
    <source>
        <dbReference type="Proteomes" id="UP000283872"/>
    </source>
</evidence>
<dbReference type="AlphaFoldDB" id="A0A3E5DYT5"/>
<evidence type="ECO:0000259" key="1">
    <source>
        <dbReference type="Pfam" id="PF09820"/>
    </source>
</evidence>
<organism evidence="2 3">
    <name type="scientific">Segatella copri</name>
    <dbReference type="NCBI Taxonomy" id="165179"/>
    <lineage>
        <taxon>Bacteria</taxon>
        <taxon>Pseudomonadati</taxon>
        <taxon>Bacteroidota</taxon>
        <taxon>Bacteroidia</taxon>
        <taxon>Bacteroidales</taxon>
        <taxon>Prevotellaceae</taxon>
        <taxon>Segatella</taxon>
    </lineage>
</organism>
<name>A0A3E5DYT5_9BACT</name>
<dbReference type="Pfam" id="PF08011">
    <property type="entry name" value="PDDEXK_9"/>
    <property type="match status" value="1"/>
</dbReference>